<accession>A0A9D4M8U6</accession>
<evidence type="ECO:0000313" key="2">
    <source>
        <dbReference type="EMBL" id="KAH3873037.1"/>
    </source>
</evidence>
<reference evidence="2" key="1">
    <citation type="journal article" date="2019" name="bioRxiv">
        <title>The Genome of the Zebra Mussel, Dreissena polymorpha: A Resource for Invasive Species Research.</title>
        <authorList>
            <person name="McCartney M.A."/>
            <person name="Auch B."/>
            <person name="Kono T."/>
            <person name="Mallez S."/>
            <person name="Zhang Y."/>
            <person name="Obille A."/>
            <person name="Becker A."/>
            <person name="Abrahante J.E."/>
            <person name="Garbe J."/>
            <person name="Badalamenti J.P."/>
            <person name="Herman A."/>
            <person name="Mangelson H."/>
            <person name="Liachko I."/>
            <person name="Sullivan S."/>
            <person name="Sone E.D."/>
            <person name="Koren S."/>
            <person name="Silverstein K.A.T."/>
            <person name="Beckman K.B."/>
            <person name="Gohl D.M."/>
        </authorList>
    </citation>
    <scope>NUCLEOTIDE SEQUENCE</scope>
    <source>
        <strain evidence="2">Duluth1</strain>
        <tissue evidence="2">Whole animal</tissue>
    </source>
</reference>
<sequence>MLLHCCYQLVQFWILFFIWNLACDKAINEVTNYIIFIIERWRVFNPKNNVGMRRAPLLELNAI</sequence>
<organism evidence="2 3">
    <name type="scientific">Dreissena polymorpha</name>
    <name type="common">Zebra mussel</name>
    <name type="synonym">Mytilus polymorpha</name>
    <dbReference type="NCBI Taxonomy" id="45954"/>
    <lineage>
        <taxon>Eukaryota</taxon>
        <taxon>Metazoa</taxon>
        <taxon>Spiralia</taxon>
        <taxon>Lophotrochozoa</taxon>
        <taxon>Mollusca</taxon>
        <taxon>Bivalvia</taxon>
        <taxon>Autobranchia</taxon>
        <taxon>Heteroconchia</taxon>
        <taxon>Euheterodonta</taxon>
        <taxon>Imparidentia</taxon>
        <taxon>Neoheterodontei</taxon>
        <taxon>Myida</taxon>
        <taxon>Dreissenoidea</taxon>
        <taxon>Dreissenidae</taxon>
        <taxon>Dreissena</taxon>
    </lineage>
</organism>
<dbReference type="AlphaFoldDB" id="A0A9D4M8U6"/>
<comment type="caution">
    <text evidence="2">The sequence shown here is derived from an EMBL/GenBank/DDBJ whole genome shotgun (WGS) entry which is preliminary data.</text>
</comment>
<gene>
    <name evidence="2" type="ORF">DPMN_036262</name>
</gene>
<evidence type="ECO:0000256" key="1">
    <source>
        <dbReference type="SAM" id="SignalP"/>
    </source>
</evidence>
<name>A0A9D4M8U6_DREPO</name>
<dbReference type="Proteomes" id="UP000828390">
    <property type="component" value="Unassembled WGS sequence"/>
</dbReference>
<keyword evidence="3" id="KW-1185">Reference proteome</keyword>
<protein>
    <submittedName>
        <fullName evidence="2">Uncharacterized protein</fullName>
    </submittedName>
</protein>
<evidence type="ECO:0000313" key="3">
    <source>
        <dbReference type="Proteomes" id="UP000828390"/>
    </source>
</evidence>
<reference evidence="2" key="2">
    <citation type="submission" date="2020-11" db="EMBL/GenBank/DDBJ databases">
        <authorList>
            <person name="McCartney M.A."/>
            <person name="Auch B."/>
            <person name="Kono T."/>
            <person name="Mallez S."/>
            <person name="Becker A."/>
            <person name="Gohl D.M."/>
            <person name="Silverstein K.A.T."/>
            <person name="Koren S."/>
            <person name="Bechman K.B."/>
            <person name="Herman A."/>
            <person name="Abrahante J.E."/>
            <person name="Garbe J."/>
        </authorList>
    </citation>
    <scope>NUCLEOTIDE SEQUENCE</scope>
    <source>
        <strain evidence="2">Duluth1</strain>
        <tissue evidence="2">Whole animal</tissue>
    </source>
</reference>
<feature type="chain" id="PRO_5039568982" evidence="1">
    <location>
        <begin position="25"/>
        <end position="63"/>
    </location>
</feature>
<feature type="signal peptide" evidence="1">
    <location>
        <begin position="1"/>
        <end position="24"/>
    </location>
</feature>
<dbReference type="EMBL" id="JAIWYP010000002">
    <property type="protein sequence ID" value="KAH3873037.1"/>
    <property type="molecule type" value="Genomic_DNA"/>
</dbReference>
<proteinExistence type="predicted"/>
<keyword evidence="1" id="KW-0732">Signal</keyword>